<organism evidence="1 2">
    <name type="scientific">Bauhinia variegata</name>
    <name type="common">Purple orchid tree</name>
    <name type="synonym">Phanera variegata</name>
    <dbReference type="NCBI Taxonomy" id="167791"/>
    <lineage>
        <taxon>Eukaryota</taxon>
        <taxon>Viridiplantae</taxon>
        <taxon>Streptophyta</taxon>
        <taxon>Embryophyta</taxon>
        <taxon>Tracheophyta</taxon>
        <taxon>Spermatophyta</taxon>
        <taxon>Magnoliopsida</taxon>
        <taxon>eudicotyledons</taxon>
        <taxon>Gunneridae</taxon>
        <taxon>Pentapetalae</taxon>
        <taxon>rosids</taxon>
        <taxon>fabids</taxon>
        <taxon>Fabales</taxon>
        <taxon>Fabaceae</taxon>
        <taxon>Cercidoideae</taxon>
        <taxon>Cercideae</taxon>
        <taxon>Bauhiniinae</taxon>
        <taxon>Bauhinia</taxon>
    </lineage>
</organism>
<reference evidence="1 2" key="1">
    <citation type="journal article" date="2022" name="DNA Res.">
        <title>Chromosomal-level genome assembly of the orchid tree Bauhinia variegata (Leguminosae; Cercidoideae) supports the allotetraploid origin hypothesis of Bauhinia.</title>
        <authorList>
            <person name="Zhong Y."/>
            <person name="Chen Y."/>
            <person name="Zheng D."/>
            <person name="Pang J."/>
            <person name="Liu Y."/>
            <person name="Luo S."/>
            <person name="Meng S."/>
            <person name="Qian L."/>
            <person name="Wei D."/>
            <person name="Dai S."/>
            <person name="Zhou R."/>
        </authorList>
    </citation>
    <scope>NUCLEOTIDE SEQUENCE [LARGE SCALE GENOMIC DNA]</scope>
    <source>
        <strain evidence="1">BV-YZ2020</strain>
    </source>
</reference>
<keyword evidence="2" id="KW-1185">Reference proteome</keyword>
<evidence type="ECO:0000313" key="1">
    <source>
        <dbReference type="EMBL" id="KAI4322111.1"/>
    </source>
</evidence>
<gene>
    <name evidence="1" type="ORF">L6164_021831</name>
</gene>
<comment type="caution">
    <text evidence="1">The sequence shown here is derived from an EMBL/GenBank/DDBJ whole genome shotgun (WGS) entry which is preliminary data.</text>
</comment>
<name>A0ACB9MG48_BAUVA</name>
<accession>A0ACB9MG48</accession>
<sequence length="165" mass="17998">MEGDDQAAPEAGTDIEQGEGAAISQGRSYECTFCKRGFSNAQALGGHMNIHRKDKAKLKQSPNEAKPAAPAQDRSNLNWPRNASSTSGDRTNLVDIRQLPLFAETPYSCEPQKPSDHDQLIHGESTEKVSSSTHDSSMDLDLELRLGPEPQDSPQAPSMGTRKFF</sequence>
<proteinExistence type="predicted"/>
<evidence type="ECO:0000313" key="2">
    <source>
        <dbReference type="Proteomes" id="UP000828941"/>
    </source>
</evidence>
<dbReference type="EMBL" id="CM039434">
    <property type="protein sequence ID" value="KAI4322111.1"/>
    <property type="molecule type" value="Genomic_DNA"/>
</dbReference>
<protein>
    <submittedName>
        <fullName evidence="1">Uncharacterized protein</fullName>
    </submittedName>
</protein>
<dbReference type="Proteomes" id="UP000828941">
    <property type="component" value="Chromosome 9"/>
</dbReference>